<accession>A0A0W8E1B0</accession>
<dbReference type="NCBIfam" id="TIGR00718">
    <property type="entry name" value="sda_alpha"/>
    <property type="match status" value="1"/>
</dbReference>
<keyword evidence="5" id="KW-0479">Metal-binding</keyword>
<organism evidence="10">
    <name type="scientific">hydrocarbon metagenome</name>
    <dbReference type="NCBI Taxonomy" id="938273"/>
    <lineage>
        <taxon>unclassified sequences</taxon>
        <taxon>metagenomes</taxon>
        <taxon>ecological metagenomes</taxon>
    </lineage>
</organism>
<dbReference type="EC" id="4.3.1.17" evidence="10"/>
<dbReference type="InterPro" id="IPR005130">
    <property type="entry name" value="Ser_deHydtase-like_asu"/>
</dbReference>
<name>A0A0W8E1B0_9ZZZZ</name>
<evidence type="ECO:0000256" key="5">
    <source>
        <dbReference type="ARBA" id="ARBA00022723"/>
    </source>
</evidence>
<protein>
    <submittedName>
        <fullName evidence="10">L-serine dehydratase, alpha subunit</fullName>
        <ecNumber evidence="10">4.3.1.17</ecNumber>
    </submittedName>
</protein>
<dbReference type="GO" id="GO:0051539">
    <property type="term" value="F:4 iron, 4 sulfur cluster binding"/>
    <property type="evidence" value="ECO:0007669"/>
    <property type="project" value="UniProtKB-KW"/>
</dbReference>
<evidence type="ECO:0000256" key="1">
    <source>
        <dbReference type="ARBA" id="ARBA00001966"/>
    </source>
</evidence>
<dbReference type="AlphaFoldDB" id="A0A0W8E1B0"/>
<dbReference type="PANTHER" id="PTHR30182:SF1">
    <property type="entry name" value="L-SERINE DEHYDRATASE 1"/>
    <property type="match status" value="1"/>
</dbReference>
<dbReference type="GO" id="GO:0046872">
    <property type="term" value="F:metal ion binding"/>
    <property type="evidence" value="ECO:0007669"/>
    <property type="project" value="UniProtKB-KW"/>
</dbReference>
<dbReference type="InterPro" id="IPR051318">
    <property type="entry name" value="Fe-S_L-Ser"/>
</dbReference>
<dbReference type="GO" id="GO:0003941">
    <property type="term" value="F:L-serine ammonia-lyase activity"/>
    <property type="evidence" value="ECO:0007669"/>
    <property type="project" value="UniProtKB-EC"/>
</dbReference>
<proteinExistence type="predicted"/>
<dbReference type="EMBL" id="LNQE01001920">
    <property type="protein sequence ID" value="KUG02410.1"/>
    <property type="molecule type" value="Genomic_DNA"/>
</dbReference>
<evidence type="ECO:0000259" key="9">
    <source>
        <dbReference type="Pfam" id="PF03313"/>
    </source>
</evidence>
<reference evidence="10" key="1">
    <citation type="journal article" date="2015" name="Proc. Natl. Acad. Sci. U.S.A.">
        <title>Networks of energetic and metabolic interactions define dynamics in microbial communities.</title>
        <authorList>
            <person name="Embree M."/>
            <person name="Liu J.K."/>
            <person name="Al-Bassam M.M."/>
            <person name="Zengler K."/>
        </authorList>
    </citation>
    <scope>NUCLEOTIDE SEQUENCE</scope>
</reference>
<comment type="cofactor">
    <cofactor evidence="1">
        <name>[4Fe-4S] cluster</name>
        <dbReference type="ChEBI" id="CHEBI:49883"/>
    </cofactor>
</comment>
<keyword evidence="3" id="KW-0312">Gluconeogenesis</keyword>
<dbReference type="InterPro" id="IPR004642">
    <property type="entry name" value="Ser_deHydtase_asu"/>
</dbReference>
<evidence type="ECO:0000313" key="10">
    <source>
        <dbReference type="EMBL" id="KUG02410.1"/>
    </source>
</evidence>
<feature type="domain" description="Serine dehydratase-like alpha subunit" evidence="9">
    <location>
        <begin position="17"/>
        <end position="276"/>
    </location>
</feature>
<dbReference type="PANTHER" id="PTHR30182">
    <property type="entry name" value="L-SERINE DEHYDRATASE"/>
    <property type="match status" value="1"/>
</dbReference>
<evidence type="ECO:0000256" key="6">
    <source>
        <dbReference type="ARBA" id="ARBA00023004"/>
    </source>
</evidence>
<dbReference type="GO" id="GO:0006094">
    <property type="term" value="P:gluconeogenesis"/>
    <property type="evidence" value="ECO:0007669"/>
    <property type="project" value="UniProtKB-KW"/>
</dbReference>
<evidence type="ECO:0000256" key="8">
    <source>
        <dbReference type="ARBA" id="ARBA00023239"/>
    </source>
</evidence>
<sequence length="290" mass="30157">MYQFSRARELLEICVKQNLELPDAVLLSEQEEWGRSRDEIWDEMECRLKIMENSVQKGLEPGLKSIGGLIGGNAAKLNAYISYGSLGGRVINQAVAYALAVTEYNASMGKIVAAPTAGSSGILPGILIALRDDKEYSREQIINAMFVAGGVGKVIASNATLSGAAGGCQAECGAASAMAAASAAYLGGASPGMCMEAAAMALKGLLGLVCDPVGGLVEVPCSKRNATSAANAIICADMALAGISSYIPFDEVVDAMFRIGNMMSDDLRETARGGCAMTPTALEFAKTFRS</sequence>
<evidence type="ECO:0000256" key="2">
    <source>
        <dbReference type="ARBA" id="ARBA00004742"/>
    </source>
</evidence>
<evidence type="ECO:0000256" key="7">
    <source>
        <dbReference type="ARBA" id="ARBA00023014"/>
    </source>
</evidence>
<evidence type="ECO:0000256" key="4">
    <source>
        <dbReference type="ARBA" id="ARBA00022485"/>
    </source>
</evidence>
<keyword evidence="6" id="KW-0408">Iron</keyword>
<keyword evidence="4" id="KW-0004">4Fe-4S</keyword>
<comment type="pathway">
    <text evidence="2">Carbohydrate biosynthesis; gluconeogenesis.</text>
</comment>
<comment type="caution">
    <text evidence="10">The sequence shown here is derived from an EMBL/GenBank/DDBJ whole genome shotgun (WGS) entry which is preliminary data.</text>
</comment>
<keyword evidence="8 10" id="KW-0456">Lyase</keyword>
<evidence type="ECO:0000256" key="3">
    <source>
        <dbReference type="ARBA" id="ARBA00022432"/>
    </source>
</evidence>
<dbReference type="Pfam" id="PF03313">
    <property type="entry name" value="SDH_alpha"/>
    <property type="match status" value="1"/>
</dbReference>
<gene>
    <name evidence="10" type="ORF">ASZ90_020232</name>
</gene>
<keyword evidence="7" id="KW-0411">Iron-sulfur</keyword>